<dbReference type="OrthoDB" id="7219366at2759"/>
<dbReference type="AlphaFoldDB" id="A0A8S3XIL0"/>
<gene>
    <name evidence="1" type="ORF">PAPOLLO_LOCUS18767</name>
</gene>
<protein>
    <submittedName>
        <fullName evidence="1">(apollo) hypothetical protein</fullName>
    </submittedName>
</protein>
<name>A0A8S3XIL0_PARAO</name>
<accession>A0A8S3XIL0</accession>
<evidence type="ECO:0000313" key="2">
    <source>
        <dbReference type="Proteomes" id="UP000691718"/>
    </source>
</evidence>
<organism evidence="1 2">
    <name type="scientific">Parnassius apollo</name>
    <name type="common">Apollo butterfly</name>
    <name type="synonym">Papilio apollo</name>
    <dbReference type="NCBI Taxonomy" id="110799"/>
    <lineage>
        <taxon>Eukaryota</taxon>
        <taxon>Metazoa</taxon>
        <taxon>Ecdysozoa</taxon>
        <taxon>Arthropoda</taxon>
        <taxon>Hexapoda</taxon>
        <taxon>Insecta</taxon>
        <taxon>Pterygota</taxon>
        <taxon>Neoptera</taxon>
        <taxon>Endopterygota</taxon>
        <taxon>Lepidoptera</taxon>
        <taxon>Glossata</taxon>
        <taxon>Ditrysia</taxon>
        <taxon>Papilionoidea</taxon>
        <taxon>Papilionidae</taxon>
        <taxon>Parnassiinae</taxon>
        <taxon>Parnassini</taxon>
        <taxon>Parnassius</taxon>
        <taxon>Parnassius</taxon>
    </lineage>
</organism>
<dbReference type="EMBL" id="CAJQZP010001184">
    <property type="protein sequence ID" value="CAG5027149.1"/>
    <property type="molecule type" value="Genomic_DNA"/>
</dbReference>
<keyword evidence="2" id="KW-1185">Reference proteome</keyword>
<proteinExistence type="predicted"/>
<comment type="caution">
    <text evidence="1">The sequence shown here is derived from an EMBL/GenBank/DDBJ whole genome shotgun (WGS) entry which is preliminary data.</text>
</comment>
<evidence type="ECO:0000313" key="1">
    <source>
        <dbReference type="EMBL" id="CAG5027149.1"/>
    </source>
</evidence>
<dbReference type="Proteomes" id="UP000691718">
    <property type="component" value="Unassembled WGS sequence"/>
</dbReference>
<sequence length="146" mass="16998">MDVQLTNNLKEIENMLGSRMLDYEEKLKKASTETNSSHPDLSSLSREFSELKCFVWQTLSRLKIQIEMLCLGLDRHETAMRHKVLLFHGIPEKPNENLHYVLYSIISNQLKLTDLSKDSLKVCHRLGSAQGKTRPVLVRFFETEHR</sequence>
<reference evidence="1" key="1">
    <citation type="submission" date="2021-04" db="EMBL/GenBank/DDBJ databases">
        <authorList>
            <person name="Tunstrom K."/>
        </authorList>
    </citation>
    <scope>NUCLEOTIDE SEQUENCE</scope>
</reference>